<evidence type="ECO:0000256" key="5">
    <source>
        <dbReference type="ARBA" id="ARBA00023136"/>
    </source>
</evidence>
<dbReference type="AlphaFoldDB" id="A0ABD6CEQ1"/>
<dbReference type="PANTHER" id="PTHR37937">
    <property type="entry name" value="CONJUGATIVE TRANSFER: DNA TRANSPORT"/>
    <property type="match status" value="1"/>
</dbReference>
<evidence type="ECO:0000256" key="4">
    <source>
        <dbReference type="ARBA" id="ARBA00022989"/>
    </source>
</evidence>
<comment type="subcellular location">
    <subcellularLocation>
        <location evidence="1">Cell membrane</location>
        <topology evidence="1">Multi-pass membrane protein</topology>
    </subcellularLocation>
</comment>
<keyword evidence="4 7" id="KW-1133">Transmembrane helix</keyword>
<feature type="region of interest" description="Disordered" evidence="6">
    <location>
        <begin position="489"/>
        <end position="523"/>
    </location>
</feature>
<evidence type="ECO:0000256" key="2">
    <source>
        <dbReference type="ARBA" id="ARBA00022475"/>
    </source>
</evidence>
<proteinExistence type="predicted"/>
<evidence type="ECO:0000313" key="10">
    <source>
        <dbReference type="Proteomes" id="UP001597119"/>
    </source>
</evidence>
<evidence type="ECO:0000259" key="8">
    <source>
        <dbReference type="Pfam" id="PF10412"/>
    </source>
</evidence>
<feature type="transmembrane region" description="Helical" evidence="7">
    <location>
        <begin position="48"/>
        <end position="73"/>
    </location>
</feature>
<dbReference type="RefSeq" id="WP_247381661.1">
    <property type="nucleotide sequence ID" value="NZ_JALLGV010000011.1"/>
</dbReference>
<dbReference type="InterPro" id="IPR027417">
    <property type="entry name" value="P-loop_NTPase"/>
</dbReference>
<reference evidence="9 10" key="1">
    <citation type="journal article" date="2019" name="Int. J. Syst. Evol. Microbiol.">
        <title>The Global Catalogue of Microorganisms (GCM) 10K type strain sequencing project: providing services to taxonomists for standard genome sequencing and annotation.</title>
        <authorList>
            <consortium name="The Broad Institute Genomics Platform"/>
            <consortium name="The Broad Institute Genome Sequencing Center for Infectious Disease"/>
            <person name="Wu L."/>
            <person name="Ma J."/>
        </authorList>
    </citation>
    <scope>NUCLEOTIDE SEQUENCE [LARGE SCALE GENOMIC DNA]</scope>
    <source>
        <strain evidence="9 10">CGMCC 1.12125</strain>
    </source>
</reference>
<keyword evidence="10" id="KW-1185">Reference proteome</keyword>
<feature type="region of interest" description="Disordered" evidence="6">
    <location>
        <begin position="568"/>
        <end position="612"/>
    </location>
</feature>
<name>A0ABD6CEQ1_9EURY</name>
<feature type="domain" description="Type IV secretion system coupling protein TraD DNA-binding" evidence="8">
    <location>
        <begin position="168"/>
        <end position="506"/>
    </location>
</feature>
<keyword evidence="3 7" id="KW-0812">Transmembrane</keyword>
<dbReference type="SUPFAM" id="SSF52540">
    <property type="entry name" value="P-loop containing nucleoside triphosphate hydrolases"/>
    <property type="match status" value="1"/>
</dbReference>
<accession>A0ABD6CEQ1</accession>
<dbReference type="GO" id="GO:0005886">
    <property type="term" value="C:plasma membrane"/>
    <property type="evidence" value="ECO:0007669"/>
    <property type="project" value="UniProtKB-SubCell"/>
</dbReference>
<keyword evidence="5 7" id="KW-0472">Membrane</keyword>
<evidence type="ECO:0000313" key="9">
    <source>
        <dbReference type="EMBL" id="MFD1588181.1"/>
    </source>
</evidence>
<gene>
    <name evidence="9" type="ORF">ACFR9U_14460</name>
</gene>
<dbReference type="CDD" id="cd01127">
    <property type="entry name" value="TrwB_TraG_TraD_VirD4"/>
    <property type="match status" value="1"/>
</dbReference>
<evidence type="ECO:0000256" key="3">
    <source>
        <dbReference type="ARBA" id="ARBA00022692"/>
    </source>
</evidence>
<feature type="transmembrane region" description="Helical" evidence="7">
    <location>
        <begin position="18"/>
        <end position="36"/>
    </location>
</feature>
<dbReference type="InterPro" id="IPR051539">
    <property type="entry name" value="T4SS-coupling_protein"/>
</dbReference>
<dbReference type="Pfam" id="PF10412">
    <property type="entry name" value="TrwB_AAD_bind"/>
    <property type="match status" value="1"/>
</dbReference>
<feature type="compositionally biased region" description="Acidic residues" evidence="6">
    <location>
        <begin position="569"/>
        <end position="584"/>
    </location>
</feature>
<comment type="caution">
    <text evidence="9">The sequence shown here is derived from an EMBL/GenBank/DDBJ whole genome shotgun (WGS) entry which is preliminary data.</text>
</comment>
<evidence type="ECO:0000256" key="6">
    <source>
        <dbReference type="SAM" id="MobiDB-lite"/>
    </source>
</evidence>
<sequence length="612" mass="68922">MSTDKSAESQEDLLHRKITPVLVVLCWLFVPAQFINRELPWRQRYWRWRWVYAAYLVIGVMVFAPAVLAGAYWTLALIPFAHLAAPAMTGVAVVLGAIPGLSFPIVSDLGGSGIYLGVTVLILCSEYLRRGAPELLGVRGVYSCGDDEFLVPFANTEDKDPNAELPPRFEQDVSTALIGETGSGKTSAMELLAYQLPYDRGTAVIAHDYADDFQQFYDELGFEVLRIGVEDSDVHWNLFEDIENEREFTEIASALFGEPSGHNPFHGPAQHVFEASLRYLYREAQEHDDIETPGHDDIVSFLQQDPEDIYHVLRRRPELHSKATHLDPESGKTAPNVYQTLQEHVDPVFVGDFAENGDFSLREYIANPDGRALIIDSNPTEMETLGPMFQLLLDWGIRYALDSDNRAVWLLDEIDQLPELTQLPNLTARGRAERTQAIIGVQTIGQLEETYSKPSGVLGNCPQGIYFSPGDSDTAEFIQDEVGEVRESVVRESYTRSGKEHEGRRASKRRAYEEKDRTPFTSGTLKEFDTGDCIVKSRTKWWQGKIEHLDTVRERLDNAIGHRHRLDEDLNDADETDADADSEGMEIRTREDVLPDEVFDDDDEGMAASDAW</sequence>
<keyword evidence="2" id="KW-1003">Cell membrane</keyword>
<feature type="transmembrane region" description="Helical" evidence="7">
    <location>
        <begin position="79"/>
        <end position="98"/>
    </location>
</feature>
<feature type="compositionally biased region" description="Acidic residues" evidence="6">
    <location>
        <begin position="594"/>
        <end position="605"/>
    </location>
</feature>
<evidence type="ECO:0000256" key="7">
    <source>
        <dbReference type="SAM" id="Phobius"/>
    </source>
</evidence>
<evidence type="ECO:0000256" key="1">
    <source>
        <dbReference type="ARBA" id="ARBA00004651"/>
    </source>
</evidence>
<dbReference type="Proteomes" id="UP001597119">
    <property type="component" value="Unassembled WGS sequence"/>
</dbReference>
<dbReference type="PANTHER" id="PTHR37937:SF1">
    <property type="entry name" value="CONJUGATIVE TRANSFER: DNA TRANSPORT"/>
    <property type="match status" value="1"/>
</dbReference>
<feature type="compositionally biased region" description="Basic and acidic residues" evidence="6">
    <location>
        <begin position="489"/>
        <end position="518"/>
    </location>
</feature>
<dbReference type="InterPro" id="IPR019476">
    <property type="entry name" value="T4SS_TraD_DNA-bd"/>
</dbReference>
<protein>
    <submittedName>
        <fullName evidence="9">Type IV secretory system conjugative DNA transfer family protein</fullName>
    </submittedName>
</protein>
<organism evidence="9 10">
    <name type="scientific">Halorientalis brevis</name>
    <dbReference type="NCBI Taxonomy" id="1126241"/>
    <lineage>
        <taxon>Archaea</taxon>
        <taxon>Methanobacteriati</taxon>
        <taxon>Methanobacteriota</taxon>
        <taxon>Stenosarchaea group</taxon>
        <taxon>Halobacteria</taxon>
        <taxon>Halobacteriales</taxon>
        <taxon>Haloarculaceae</taxon>
        <taxon>Halorientalis</taxon>
    </lineage>
</organism>
<dbReference type="EMBL" id="JBHUDJ010000009">
    <property type="protein sequence ID" value="MFD1588181.1"/>
    <property type="molecule type" value="Genomic_DNA"/>
</dbReference>
<dbReference type="Gene3D" id="3.40.50.300">
    <property type="entry name" value="P-loop containing nucleotide triphosphate hydrolases"/>
    <property type="match status" value="2"/>
</dbReference>